<proteinExistence type="predicted"/>
<dbReference type="Proteomes" id="UP000270856">
    <property type="component" value="Unassembled WGS sequence"/>
</dbReference>
<dbReference type="InterPro" id="IPR012657">
    <property type="entry name" value="23S_rRNA-intervening_sequence"/>
</dbReference>
<accession>A0A3N4N6G4</accession>
<dbReference type="PANTHER" id="PTHR38471:SF2">
    <property type="entry name" value="FOUR HELIX BUNDLE PROTEIN"/>
    <property type="match status" value="1"/>
</dbReference>
<dbReference type="SUPFAM" id="SSF158446">
    <property type="entry name" value="IVS-encoded protein-like"/>
    <property type="match status" value="1"/>
</dbReference>
<evidence type="ECO:0000313" key="1">
    <source>
        <dbReference type="EMBL" id="RPD91711.1"/>
    </source>
</evidence>
<dbReference type="Pfam" id="PF05635">
    <property type="entry name" value="23S_rRNA_IVP"/>
    <property type="match status" value="1"/>
</dbReference>
<dbReference type="InterPro" id="IPR036583">
    <property type="entry name" value="23S_rRNA_IVS_sf"/>
</dbReference>
<dbReference type="OrthoDB" id="9811959at2"/>
<dbReference type="AlphaFoldDB" id="A0A3N4N6G4"/>
<dbReference type="NCBIfam" id="TIGR02436">
    <property type="entry name" value="four helix bundle protein"/>
    <property type="match status" value="1"/>
</dbReference>
<keyword evidence="2" id="KW-1185">Reference proteome</keyword>
<organism evidence="1 2">
    <name type="scientific">Aureibaculum marinum</name>
    <dbReference type="NCBI Taxonomy" id="2487930"/>
    <lineage>
        <taxon>Bacteria</taxon>
        <taxon>Pseudomonadati</taxon>
        <taxon>Bacteroidota</taxon>
        <taxon>Flavobacteriia</taxon>
        <taxon>Flavobacteriales</taxon>
        <taxon>Flavobacteriaceae</taxon>
        <taxon>Aureibaculum</taxon>
    </lineage>
</organism>
<dbReference type="EMBL" id="RPFJ01000051">
    <property type="protein sequence ID" value="RPD91711.1"/>
    <property type="molecule type" value="Genomic_DNA"/>
</dbReference>
<sequence>MGFRKLLAYKKGFELAMEIFETSKLFPKEETYSLTDQIRRSSRSVCINLAESYRKRIYPKHFISKLSDADSENTETLGWLEFSNSCGYITDDLKRRLESKNIEIGKLINYMMKNPKKFD</sequence>
<dbReference type="CDD" id="cd16377">
    <property type="entry name" value="23S_rRNA_IVP_like"/>
    <property type="match status" value="1"/>
</dbReference>
<dbReference type="Gene3D" id="1.20.1440.60">
    <property type="entry name" value="23S rRNA-intervening sequence"/>
    <property type="match status" value="1"/>
</dbReference>
<name>A0A3N4N6G4_9FLAO</name>
<gene>
    <name evidence="1" type="ORF">EGM88_14310</name>
</gene>
<comment type="caution">
    <text evidence="1">The sequence shown here is derived from an EMBL/GenBank/DDBJ whole genome shotgun (WGS) entry which is preliminary data.</text>
</comment>
<dbReference type="PANTHER" id="PTHR38471">
    <property type="entry name" value="FOUR HELIX BUNDLE PROTEIN"/>
    <property type="match status" value="1"/>
</dbReference>
<evidence type="ECO:0000313" key="2">
    <source>
        <dbReference type="Proteomes" id="UP000270856"/>
    </source>
</evidence>
<dbReference type="RefSeq" id="WP_123899099.1">
    <property type="nucleotide sequence ID" value="NZ_RPFJ01000051.1"/>
</dbReference>
<reference evidence="1 2" key="1">
    <citation type="submission" date="2018-11" db="EMBL/GenBank/DDBJ databases">
        <title>Aureibaculum marinum gen. nov., sp. nov., a member of the family Flavobacteriaceae isolated from the Bohai Sea.</title>
        <authorList>
            <person name="Ji X."/>
        </authorList>
    </citation>
    <scope>NUCLEOTIDE SEQUENCE [LARGE SCALE GENOMIC DNA]</scope>
    <source>
        <strain evidence="1 2">BH-SD17</strain>
    </source>
</reference>
<protein>
    <submittedName>
        <fullName evidence="1">Four helix bundle protein</fullName>
    </submittedName>
</protein>